<keyword evidence="1" id="KW-0175">Coiled coil</keyword>
<organism evidence="5 6">
    <name type="scientific">Pseudomonas putida</name>
    <name type="common">Arthrobacter siderocapsulatus</name>
    <dbReference type="NCBI Taxonomy" id="303"/>
    <lineage>
        <taxon>Bacteria</taxon>
        <taxon>Pseudomonadati</taxon>
        <taxon>Pseudomonadota</taxon>
        <taxon>Gammaproteobacteria</taxon>
        <taxon>Pseudomonadales</taxon>
        <taxon>Pseudomonadaceae</taxon>
        <taxon>Pseudomonas</taxon>
    </lineage>
</organism>
<dbReference type="Pfam" id="PF09327">
    <property type="entry name" value="Phage_Tail_Tip"/>
    <property type="match status" value="1"/>
</dbReference>
<gene>
    <name evidence="5" type="ORF">P3W50_01835</name>
</gene>
<dbReference type="RefSeq" id="WP_236197729.1">
    <property type="nucleotide sequence ID" value="NZ_BQII01000007.1"/>
</dbReference>
<dbReference type="Proteomes" id="UP001217741">
    <property type="component" value="Unassembled WGS sequence"/>
</dbReference>
<evidence type="ECO:0000256" key="2">
    <source>
        <dbReference type="SAM" id="MobiDB-lite"/>
    </source>
</evidence>
<evidence type="ECO:0000259" key="3">
    <source>
        <dbReference type="Pfam" id="PF09327"/>
    </source>
</evidence>
<feature type="coiled-coil region" evidence="1">
    <location>
        <begin position="857"/>
        <end position="916"/>
    </location>
</feature>
<dbReference type="PANTHER" id="PTHR36251">
    <property type="entry name" value="FELS-1 PROPHAGE HOST SPECIFICITY PROTEIN-RELATED"/>
    <property type="match status" value="1"/>
</dbReference>
<dbReference type="Gene3D" id="1.20.5.340">
    <property type="match status" value="1"/>
</dbReference>
<dbReference type="PANTHER" id="PTHR36251:SF2">
    <property type="entry name" value="GIFSY-2 PROPHAGE HOST SPECIFICITY PROTEIN J, PHAGE LAMBDA"/>
    <property type="match status" value="1"/>
</dbReference>
<evidence type="ECO:0000256" key="1">
    <source>
        <dbReference type="SAM" id="Coils"/>
    </source>
</evidence>
<dbReference type="EMBL" id="JARJLO010000022">
    <property type="protein sequence ID" value="MDF3869211.1"/>
    <property type="molecule type" value="Genomic_DNA"/>
</dbReference>
<name>A0AAW6PH61_PSEPU</name>
<feature type="region of interest" description="Disordered" evidence="2">
    <location>
        <begin position="1"/>
        <end position="29"/>
    </location>
</feature>
<accession>A0AAW6PH61</accession>
<evidence type="ECO:0000259" key="4">
    <source>
        <dbReference type="Pfam" id="PF24801"/>
    </source>
</evidence>
<dbReference type="InterPro" id="IPR053171">
    <property type="entry name" value="Viral_Tip_Attach_Protein"/>
</dbReference>
<protein>
    <submittedName>
        <fullName evidence="5">DUF1983 domain-containing protein</fullName>
    </submittedName>
</protein>
<reference evidence="5" key="1">
    <citation type="submission" date="2023-03" db="EMBL/GenBank/DDBJ databases">
        <title>Draft assemblies of triclosan tolerant bacteria isolated from returned activated sludge.</title>
        <authorList>
            <person name="Van Hamelsveld S."/>
        </authorList>
    </citation>
    <scope>NUCLEOTIDE SEQUENCE</scope>
    <source>
        <strain evidence="5">GW210012_S60</strain>
    </source>
</reference>
<proteinExistence type="predicted"/>
<feature type="domain" description="Tip attachment protein J central straight fiber" evidence="3">
    <location>
        <begin position="2703"/>
        <end position="2814"/>
    </location>
</feature>
<comment type="caution">
    <text evidence="5">The sequence shown here is derived from an EMBL/GenBank/DDBJ whole genome shotgun (WGS) entry which is preliminary data.</text>
</comment>
<sequence length="2949" mass="309824">MGPADHVDITGAKGGSSKPKSPVEAPDSLQSTNIGKILIAVGEGEFDGEPTDRDIYLDNTPIMDASGSVNFPGVQWEWRSGAVEQDYIQGIPAIENETTVNVELRSDNPFARALSNTQLSAVRVRMVWPRLAQQDSSGNTNGYRIEYAIDIATDGGAYVEAHLGAVDGKTTNGYQRSVRVNLPKATSGWMLRVRRITPNANSGTVADTMTIAGYTEIIDQKLRYPNTALLYIEFDAQQFQNIPAVTVKCKAKRWPVPTNYDPVARTYAGVWDGTFKQAWTNNPAFVTYGLCVEDRFGLGKRIKSWMVDKWEMYRIAQYCDQQVPNGQGGQEARFLCDMNLQGRAEAWTLLRDLSAIYRGMVYWAHGSLFMQADMPRAQDIDYVFTRANVIDGEFVYGGAERNTHYSRALVSYDNPANNYDTDVIPVTDNALQRRYRDRPVEISAIGCTRASEAQRRGKWALLSNSQDRTVTFKTGMEGRIPLPGYVIPVADELVAGRPNGGRISAAAGRIVTLDRDTPIKSGDRLILNLPNGTAQARTVQSVAGRAVTVTTAYGVQPEPELQWAIDYHDLAVQLFRVLKTTRTQEGEYEITALEFNPSKFAAIDTGAKLDERPISVIPVTTVQPPASVTLSSAHMIDQGIAVSTMTIAWPAVEGAVAYDVEWRKDNGNWVRLQRTGATSADVVGIYAGSYLARVRAVSSFDITSIWKSSTLTQLNGKEGLPPAVSFLDTESLLFGIGIKWGFPAGSSDTQRTELWYSEGTDLGNATKLADLAYPQNEYVMQGLRAGQQFYFWARLVDRSSNLGPFFPVAPAVVAGMASADAGAILEQIKDQITESELGKELLSRIDLIDKNGPGSVNERVDEARNQLSEQVSEVNNAVETVKSSVLTARDELQQQLAAVDQEVDAARSELQQQINTVSALAGSLPYNKDKAYTLNQGVLGADGKLYQALKAVPKNNPPPNATYWTDVGQAIVTAAGTATRVGKVETDVSTLNGTSTAQASKIEGLQSGLTTTNGNVTAAQQAAQAAATAAGAKGEVIYGATAPAADKRLAQNLWIDTTGNANTPKRWNGNTWVAVTDKVATDAAAAAANALAVAQTKADAQAVQSVTTRVTDVEGAVSAQGQAMTGLQSSLTTTKQDVTAAQQAAQAAATAAGAKGEVIYGATAPAADKRLTQNLWIDTTGNANTPKRWNGSTWVAVSDKVATDAAAAAAAANALAATKADASAVNLLTNRVSNAEGVLTSYSSDITQLKNSLSAAQSFVAGKAWEFTGSTRGWFGTLSGSTFVAGPLFATSGNCPNLQCNFTPTFPGAENPFLRIRLRRRNTARAGAQMYWANEDGGLAEARRMPWTINTTTTEWQDIEIDLSGHAGWNGKNILAIRLDMMSASDTTGEIDIAYIAVGRRSIAASAEAVSNLSSAVSDADGKLVTQGQSIVSLQNGLTTTNQGVTAAQQAAQAAATAAGAKGEVIYGSSAPAADKRLAQNLWIDTTGNANTPKRWSGSAWVAVSDKVATDAAAAAQSALAEVAKKADASTVQNLSNTVAQHGQDITAQGQAMTAIDAAIAEVGGENLLYNPTFNRASAADANVPDGWFLEGAATKSPSMVTSWLNSGEQAFRVAVTGVTNSSPYLSLVTPGSHRPKVAGGQTVTSSVYARRMAESGLLALRLIHQWYNEAGAVISAPANGFVPIVVEGGRIAFTSVAPAGAVRVNVYFRIHGQTAAATNGSVELARPQLEYGSRATGWRDNGQVTAGDVAANVSATNLLTGRVSQAEQGLVSQGQSIVSLEGGLTTTKQNVTAAQQAAQAAATAAGAKGEVIYGSTAPAADKRLAQNLWIDTTGNANTPKRWSGSTWVAVSDKVATDAAAAAANALSVAQTKADAQTVSALTNEVSRQGSDISANGSAIVDINTSIAQIGGENLLYNPSFDKGAASLADRWRVGNGGGATYTATLIPSTLDQQGKAQRFDVSGLVAGSSSVYLDLAPGIGDRPGTAPGQVVTASAFVRGTPGIQVQLFIQFKNTSGNTIATTGPGDTTLTDAWQRVVLTSAPAPTGTVAVDVLYRVRSAPGSPLTAGFVEWDRAQMEQGARVSGWRDNGKVNAAEISGNASATTALSGRMSAVEDGLTSASNQLTQLDNAIGDAGGENLLYNPTFNQVNAADATVPDGWAREGAAQNNSSMVESWLNSGERAFRSAVTGVTSGSPYLSLIPAASKRIKVGGSQIITSSIYVRRAATSGLLSIRLYIQFLNASGAVIWTVSSGLQAISVDGSRVTVTATAPADAVLAVVYYRVHGGTSAAANGTFELARPQVEYGSRASGWRDSGQVNAANNAATSTAVENLTSTVSQQGSSLGSVAGRTTNLENSLTTTNQNVTTAQQAAQAAATAAGAKGEVIYGSTAPAADKRLTQNLWIDTTGNANTPKRWNGSAWVAVSDKVATDAAAAAASALSQVATKAEATAVNSLTNRVNSAEGTLSSNSSDITQLKNSIGTAQPFVAGKSWEFIGSTLGWASTTAGSTFTAGPLFATVSKWTNLQCNFSPAIAAAENPYLRIRLRRRNTTRTGAQMYWANEDGGLAEARRMAWTISLTTNDWQDIEFDLSGHAGWNGKNIIAIRLDMMNSVDSSGEIDIAYIAVGRRSAAASAQAVASLESNVTEQGGKLTAEGQRIDGLYTAVGDANAAIQNEAKARADGEGALSKQIQNTQASLGTTNASVQQVATAQADMKTMLNAQYTLRVQVNNQYGAHVFAGFGIGINSQNGIVQSAFVINADKFVLLNSSSGLSSPFSIVGGQTFVDDAYIRAASISNAKIADAAISNAKIANGAITAAKIGVAEIDTLRIRGNAVTVPVSASNPANLLGAGVGQWQNLIAVGVQMDEGGFITAQYSCYQGFGSGIRKYQFQMDINGLVIAEGGGDWADSFPNLMGSIGVAPGYFVITVKWWGENSGVGVKNHTLYAMGTKR</sequence>
<evidence type="ECO:0000313" key="5">
    <source>
        <dbReference type="EMBL" id="MDF3869211.1"/>
    </source>
</evidence>
<dbReference type="InterPro" id="IPR055385">
    <property type="entry name" value="GpJ_HDII-ins2"/>
</dbReference>
<dbReference type="Pfam" id="PF24801">
    <property type="entry name" value="FNIII-A_GpJ"/>
    <property type="match status" value="1"/>
</dbReference>
<dbReference type="InterPro" id="IPR015406">
    <property type="entry name" value="GpJ_CSF"/>
</dbReference>
<feature type="domain" description="Tip attachment protein J HDII-ins2" evidence="4">
    <location>
        <begin position="95"/>
        <end position="220"/>
    </location>
</feature>
<evidence type="ECO:0000313" key="6">
    <source>
        <dbReference type="Proteomes" id="UP001217741"/>
    </source>
</evidence>